<protein>
    <submittedName>
        <fullName evidence="3">Uncharacterized protein</fullName>
    </submittedName>
</protein>
<name>A0A9D4BDM1_DREPO</name>
<dbReference type="OrthoDB" id="10248487at2759"/>
<dbReference type="GO" id="GO:0007018">
    <property type="term" value="P:microtubule-based movement"/>
    <property type="evidence" value="ECO:0007669"/>
    <property type="project" value="TreeGrafter"/>
</dbReference>
<evidence type="ECO:0000256" key="1">
    <source>
        <dbReference type="ARBA" id="ARBA00005361"/>
    </source>
</evidence>
<evidence type="ECO:0000256" key="2">
    <source>
        <dbReference type="SAM" id="MobiDB-lite"/>
    </source>
</evidence>
<evidence type="ECO:0000313" key="3">
    <source>
        <dbReference type="EMBL" id="KAH3698985.1"/>
    </source>
</evidence>
<dbReference type="InterPro" id="IPR038586">
    <property type="entry name" value="Tctex-1-like_sf"/>
</dbReference>
<dbReference type="Gene3D" id="3.30.1140.40">
    <property type="entry name" value="Tctex-1"/>
    <property type="match status" value="1"/>
</dbReference>
<sequence length="198" mass="22429">MSIRKQSMAPTEGRRKSIYASERKQSFDRMSGSIPVGSERRGSIAGRRMSISERKYSMADSLGGRTGPMSASKDGRTTIKYENTYKTEPDKTFPIYEAKKIAYEVLQSELKGREYDKDECSRASRNISDRIKQQVKALGHPRFKIVCIVTIGQFKASNPSLSFTSRFIWNDKVDNFAEATFKSRDLFGVALVYAVYAE</sequence>
<evidence type="ECO:0000313" key="4">
    <source>
        <dbReference type="Proteomes" id="UP000828390"/>
    </source>
</evidence>
<keyword evidence="4" id="KW-1185">Reference proteome</keyword>
<reference evidence="3" key="2">
    <citation type="submission" date="2020-11" db="EMBL/GenBank/DDBJ databases">
        <authorList>
            <person name="McCartney M.A."/>
            <person name="Auch B."/>
            <person name="Kono T."/>
            <person name="Mallez S."/>
            <person name="Becker A."/>
            <person name="Gohl D.M."/>
            <person name="Silverstein K.A.T."/>
            <person name="Koren S."/>
            <person name="Bechman K.B."/>
            <person name="Herman A."/>
            <person name="Abrahante J.E."/>
            <person name="Garbe J."/>
        </authorList>
    </citation>
    <scope>NUCLEOTIDE SEQUENCE</scope>
    <source>
        <strain evidence="3">Duluth1</strain>
        <tissue evidence="3">Whole animal</tissue>
    </source>
</reference>
<dbReference type="EMBL" id="JAIWYP010000015">
    <property type="protein sequence ID" value="KAH3698985.1"/>
    <property type="molecule type" value="Genomic_DNA"/>
</dbReference>
<comment type="caution">
    <text evidence="3">The sequence shown here is derived from an EMBL/GenBank/DDBJ whole genome shotgun (WGS) entry which is preliminary data.</text>
</comment>
<gene>
    <name evidence="3" type="ORF">DPMN_073931</name>
</gene>
<dbReference type="InterPro" id="IPR005334">
    <property type="entry name" value="Tctex-1-like"/>
</dbReference>
<comment type="similarity">
    <text evidence="1">Belongs to the dynein light chain Tctex-type family.</text>
</comment>
<reference evidence="3" key="1">
    <citation type="journal article" date="2019" name="bioRxiv">
        <title>The Genome of the Zebra Mussel, Dreissena polymorpha: A Resource for Invasive Species Research.</title>
        <authorList>
            <person name="McCartney M.A."/>
            <person name="Auch B."/>
            <person name="Kono T."/>
            <person name="Mallez S."/>
            <person name="Zhang Y."/>
            <person name="Obille A."/>
            <person name="Becker A."/>
            <person name="Abrahante J.E."/>
            <person name="Garbe J."/>
            <person name="Badalamenti J.P."/>
            <person name="Herman A."/>
            <person name="Mangelson H."/>
            <person name="Liachko I."/>
            <person name="Sullivan S."/>
            <person name="Sone E.D."/>
            <person name="Koren S."/>
            <person name="Silverstein K.A.T."/>
            <person name="Beckman K.B."/>
            <person name="Gohl D.M."/>
        </authorList>
    </citation>
    <scope>NUCLEOTIDE SEQUENCE</scope>
    <source>
        <strain evidence="3">Duluth1</strain>
        <tissue evidence="3">Whole animal</tissue>
    </source>
</reference>
<dbReference type="PANTHER" id="PTHR21255">
    <property type="entry name" value="T-COMPLEX-ASSOCIATED-TESTIS-EXPRESSED 1/ DYNEIN LIGHT CHAIN"/>
    <property type="match status" value="1"/>
</dbReference>
<dbReference type="Pfam" id="PF03645">
    <property type="entry name" value="Tctex-1"/>
    <property type="match status" value="1"/>
</dbReference>
<accession>A0A9D4BDM1</accession>
<proteinExistence type="inferred from homology"/>
<dbReference type="GO" id="GO:0005868">
    <property type="term" value="C:cytoplasmic dynein complex"/>
    <property type="evidence" value="ECO:0007669"/>
    <property type="project" value="TreeGrafter"/>
</dbReference>
<dbReference type="AlphaFoldDB" id="A0A9D4BDM1"/>
<dbReference type="GO" id="GO:0045505">
    <property type="term" value="F:dynein intermediate chain binding"/>
    <property type="evidence" value="ECO:0007669"/>
    <property type="project" value="TreeGrafter"/>
</dbReference>
<dbReference type="PANTHER" id="PTHR21255:SF65">
    <property type="entry name" value="TCTEX1 DOMAIN-CONTAINING PROTEIN 2"/>
    <property type="match status" value="1"/>
</dbReference>
<dbReference type="GO" id="GO:0005737">
    <property type="term" value="C:cytoplasm"/>
    <property type="evidence" value="ECO:0007669"/>
    <property type="project" value="TreeGrafter"/>
</dbReference>
<organism evidence="3 4">
    <name type="scientific">Dreissena polymorpha</name>
    <name type="common">Zebra mussel</name>
    <name type="synonym">Mytilus polymorpha</name>
    <dbReference type="NCBI Taxonomy" id="45954"/>
    <lineage>
        <taxon>Eukaryota</taxon>
        <taxon>Metazoa</taxon>
        <taxon>Spiralia</taxon>
        <taxon>Lophotrochozoa</taxon>
        <taxon>Mollusca</taxon>
        <taxon>Bivalvia</taxon>
        <taxon>Autobranchia</taxon>
        <taxon>Heteroconchia</taxon>
        <taxon>Euheterodonta</taxon>
        <taxon>Imparidentia</taxon>
        <taxon>Neoheterodontei</taxon>
        <taxon>Myida</taxon>
        <taxon>Dreissenoidea</taxon>
        <taxon>Dreissenidae</taxon>
        <taxon>Dreissena</taxon>
    </lineage>
</organism>
<dbReference type="Proteomes" id="UP000828390">
    <property type="component" value="Unassembled WGS sequence"/>
</dbReference>
<feature type="region of interest" description="Disordered" evidence="2">
    <location>
        <begin position="1"/>
        <end position="50"/>
    </location>
</feature>
<dbReference type="CDD" id="cd21451">
    <property type="entry name" value="DLC-like_TCTEX1D"/>
    <property type="match status" value="1"/>
</dbReference>